<accession>A0A8J7GFJ6</accession>
<sequence>MRSGLLYRAMVTGLHVMGALIAFLLVTGLSIAGGLPMSTGRPILFVLLFALFFCGFLYWISALALTFSGMLRKRKLVDRQGQMVFTGMFFTDLMHPFSWWRR</sequence>
<feature type="transmembrane region" description="Helical" evidence="1">
    <location>
        <begin position="43"/>
        <end position="71"/>
    </location>
</feature>
<keyword evidence="1" id="KW-0472">Membrane</keyword>
<gene>
    <name evidence="2" type="ORF">IW245_003050</name>
</gene>
<dbReference type="RefSeq" id="WP_197003776.1">
    <property type="nucleotide sequence ID" value="NZ_BONS01000016.1"/>
</dbReference>
<comment type="caution">
    <text evidence="2">The sequence shown here is derived from an EMBL/GenBank/DDBJ whole genome shotgun (WGS) entry which is preliminary data.</text>
</comment>
<dbReference type="EMBL" id="JADOUF010000001">
    <property type="protein sequence ID" value="MBG6136856.1"/>
    <property type="molecule type" value="Genomic_DNA"/>
</dbReference>
<dbReference type="Proteomes" id="UP000622552">
    <property type="component" value="Unassembled WGS sequence"/>
</dbReference>
<evidence type="ECO:0000313" key="3">
    <source>
        <dbReference type="Proteomes" id="UP000622552"/>
    </source>
</evidence>
<name>A0A8J7GFJ6_9ACTN</name>
<organism evidence="2 3">
    <name type="scientific">Longispora fulva</name>
    <dbReference type="NCBI Taxonomy" id="619741"/>
    <lineage>
        <taxon>Bacteria</taxon>
        <taxon>Bacillati</taxon>
        <taxon>Actinomycetota</taxon>
        <taxon>Actinomycetes</taxon>
        <taxon>Micromonosporales</taxon>
        <taxon>Micromonosporaceae</taxon>
        <taxon>Longispora</taxon>
    </lineage>
</organism>
<reference evidence="2" key="1">
    <citation type="submission" date="2020-11" db="EMBL/GenBank/DDBJ databases">
        <title>Sequencing the genomes of 1000 actinobacteria strains.</title>
        <authorList>
            <person name="Klenk H.-P."/>
        </authorList>
    </citation>
    <scope>NUCLEOTIDE SEQUENCE</scope>
    <source>
        <strain evidence="2">DSM 45356</strain>
    </source>
</reference>
<protein>
    <submittedName>
        <fullName evidence="2">Kef-type K+ transport system membrane component KefB</fullName>
    </submittedName>
</protein>
<keyword evidence="1" id="KW-1133">Transmembrane helix</keyword>
<proteinExistence type="predicted"/>
<dbReference type="AlphaFoldDB" id="A0A8J7GFJ6"/>
<evidence type="ECO:0000256" key="1">
    <source>
        <dbReference type="SAM" id="Phobius"/>
    </source>
</evidence>
<keyword evidence="3" id="KW-1185">Reference proteome</keyword>
<keyword evidence="1" id="KW-0812">Transmembrane</keyword>
<evidence type="ECO:0000313" key="2">
    <source>
        <dbReference type="EMBL" id="MBG6136856.1"/>
    </source>
</evidence>
<feature type="transmembrane region" description="Helical" evidence="1">
    <location>
        <begin position="12"/>
        <end position="31"/>
    </location>
</feature>